<name>A0ABD2MM99_9CUCU</name>
<dbReference type="InterPro" id="IPR013087">
    <property type="entry name" value="Znf_C2H2_type"/>
</dbReference>
<feature type="domain" description="C2H2-type" evidence="9">
    <location>
        <begin position="315"/>
        <end position="337"/>
    </location>
</feature>
<dbReference type="InterPro" id="IPR036236">
    <property type="entry name" value="Znf_C2H2_sf"/>
</dbReference>
<keyword evidence="6" id="KW-0539">Nucleus</keyword>
<protein>
    <recommendedName>
        <fullName evidence="9">C2H2-type domain-containing protein</fullName>
    </recommendedName>
</protein>
<feature type="region of interest" description="Disordered" evidence="8">
    <location>
        <begin position="154"/>
        <end position="176"/>
    </location>
</feature>
<dbReference type="EMBL" id="JABFTP020000001">
    <property type="protein sequence ID" value="KAL3267458.1"/>
    <property type="molecule type" value="Genomic_DNA"/>
</dbReference>
<comment type="caution">
    <text evidence="10">The sequence shown here is derived from an EMBL/GenBank/DDBJ whole genome shotgun (WGS) entry which is preliminary data.</text>
</comment>
<keyword evidence="3" id="KW-0677">Repeat</keyword>
<evidence type="ECO:0000313" key="11">
    <source>
        <dbReference type="Proteomes" id="UP001516400"/>
    </source>
</evidence>
<evidence type="ECO:0000256" key="3">
    <source>
        <dbReference type="ARBA" id="ARBA00022737"/>
    </source>
</evidence>
<dbReference type="GO" id="GO:0008270">
    <property type="term" value="F:zinc ion binding"/>
    <property type="evidence" value="ECO:0007669"/>
    <property type="project" value="UniProtKB-KW"/>
</dbReference>
<keyword evidence="5" id="KW-0862">Zinc</keyword>
<dbReference type="GO" id="GO:0005634">
    <property type="term" value="C:nucleus"/>
    <property type="evidence" value="ECO:0007669"/>
    <property type="project" value="UniProtKB-SubCell"/>
</dbReference>
<comment type="subcellular location">
    <subcellularLocation>
        <location evidence="1">Nucleus</location>
    </subcellularLocation>
</comment>
<gene>
    <name evidence="10" type="ORF">HHI36_011582</name>
</gene>
<evidence type="ECO:0000259" key="9">
    <source>
        <dbReference type="PROSITE" id="PS50157"/>
    </source>
</evidence>
<evidence type="ECO:0000313" key="10">
    <source>
        <dbReference type="EMBL" id="KAL3267458.1"/>
    </source>
</evidence>
<feature type="region of interest" description="Disordered" evidence="8">
    <location>
        <begin position="226"/>
        <end position="259"/>
    </location>
</feature>
<evidence type="ECO:0000256" key="2">
    <source>
        <dbReference type="ARBA" id="ARBA00022723"/>
    </source>
</evidence>
<dbReference type="PANTHER" id="PTHR16515">
    <property type="entry name" value="PR DOMAIN ZINC FINGER PROTEIN"/>
    <property type="match status" value="1"/>
</dbReference>
<keyword evidence="11" id="KW-1185">Reference proteome</keyword>
<reference evidence="10 11" key="1">
    <citation type="journal article" date="2021" name="BMC Biol.">
        <title>Horizontally acquired antibacterial genes associated with adaptive radiation of ladybird beetles.</title>
        <authorList>
            <person name="Li H.S."/>
            <person name="Tang X.F."/>
            <person name="Huang Y.H."/>
            <person name="Xu Z.Y."/>
            <person name="Chen M.L."/>
            <person name="Du X.Y."/>
            <person name="Qiu B.Y."/>
            <person name="Chen P.T."/>
            <person name="Zhang W."/>
            <person name="Slipinski A."/>
            <person name="Escalona H.E."/>
            <person name="Waterhouse R.M."/>
            <person name="Zwick A."/>
            <person name="Pang H."/>
        </authorList>
    </citation>
    <scope>NUCLEOTIDE SEQUENCE [LARGE SCALE GENOMIC DNA]</scope>
    <source>
        <strain evidence="10">SYSU2018</strain>
    </source>
</reference>
<evidence type="ECO:0000256" key="8">
    <source>
        <dbReference type="SAM" id="MobiDB-lite"/>
    </source>
</evidence>
<keyword evidence="2" id="KW-0479">Metal-binding</keyword>
<evidence type="ECO:0000256" key="7">
    <source>
        <dbReference type="PROSITE-ProRule" id="PRU00042"/>
    </source>
</evidence>
<evidence type="ECO:0000256" key="1">
    <source>
        <dbReference type="ARBA" id="ARBA00004123"/>
    </source>
</evidence>
<feature type="compositionally biased region" description="Low complexity" evidence="8">
    <location>
        <begin position="226"/>
        <end position="238"/>
    </location>
</feature>
<dbReference type="PANTHER" id="PTHR16515:SF66">
    <property type="entry name" value="C2H2-TYPE DOMAIN-CONTAINING PROTEIN"/>
    <property type="match status" value="1"/>
</dbReference>
<organism evidence="10 11">
    <name type="scientific">Cryptolaemus montrouzieri</name>
    <dbReference type="NCBI Taxonomy" id="559131"/>
    <lineage>
        <taxon>Eukaryota</taxon>
        <taxon>Metazoa</taxon>
        <taxon>Ecdysozoa</taxon>
        <taxon>Arthropoda</taxon>
        <taxon>Hexapoda</taxon>
        <taxon>Insecta</taxon>
        <taxon>Pterygota</taxon>
        <taxon>Neoptera</taxon>
        <taxon>Endopterygota</taxon>
        <taxon>Coleoptera</taxon>
        <taxon>Polyphaga</taxon>
        <taxon>Cucujiformia</taxon>
        <taxon>Coccinelloidea</taxon>
        <taxon>Coccinellidae</taxon>
        <taxon>Scymninae</taxon>
        <taxon>Scymnini</taxon>
        <taxon>Cryptolaemus</taxon>
    </lineage>
</organism>
<evidence type="ECO:0000256" key="5">
    <source>
        <dbReference type="ARBA" id="ARBA00022833"/>
    </source>
</evidence>
<dbReference type="PROSITE" id="PS00028">
    <property type="entry name" value="ZINC_FINGER_C2H2_1"/>
    <property type="match status" value="2"/>
</dbReference>
<dbReference type="SUPFAM" id="SSF57667">
    <property type="entry name" value="beta-beta-alpha zinc fingers"/>
    <property type="match status" value="1"/>
</dbReference>
<dbReference type="Gene3D" id="3.30.160.60">
    <property type="entry name" value="Classic Zinc Finger"/>
    <property type="match status" value="1"/>
</dbReference>
<evidence type="ECO:0000256" key="4">
    <source>
        <dbReference type="ARBA" id="ARBA00022771"/>
    </source>
</evidence>
<dbReference type="SMART" id="SM00355">
    <property type="entry name" value="ZnF_C2H2"/>
    <property type="match status" value="4"/>
</dbReference>
<sequence>MEKMSKKLLPASCLFCVNSSTSVRKFKITEDYGGGSTIRYDLTYFLGHQIELYLRDDDLLCSNCMNFFENMAYTKRRLIDFLRDRDESADIKMKGFNDIWKGFTQFAGTLVQFNPNDTEETWNCDVNMRCQTPNPLIHTYSEPYDQEYEAEFTEQERMRSRSAVPSEGLSESDREIRQLFKRRRRGHNWTRRKGEQKSRALSHTYDSYRGYGAYSVSDFRRNCYSSSSGRGSSASFKSIGAPRSRPTSKRKQKMVEGKPLKTRSASRLEVYYANKTAQRESNKYYCMVSDCTLFFENLDNLNLHKVEDHDIIARYDCQQCSKVYTTKNDLEIHSRVHDTDILHCFLCRVQIVGTENLQEHLRHHQEYSVDCRFCFCSYLSRGELEDHVSKEHRGKDKKKIVEKNTILKRIVSEKKVEETKVNNNNIEEKHFQSVMMLQMPTYPEIIVTPPSPVLSETTSEIIPVSCSEEMILNESDALSDTVSVPMISSSDNRQEVEVLGDQITDLNDSISPSTSSIESPLKDMFQEDQIINDPKLRNLCPVVVLKRLSIHL</sequence>
<accession>A0ABD2MM99</accession>
<proteinExistence type="predicted"/>
<dbReference type="Proteomes" id="UP001516400">
    <property type="component" value="Unassembled WGS sequence"/>
</dbReference>
<dbReference type="InterPro" id="IPR050331">
    <property type="entry name" value="Zinc_finger"/>
</dbReference>
<evidence type="ECO:0000256" key="6">
    <source>
        <dbReference type="ARBA" id="ARBA00023242"/>
    </source>
</evidence>
<dbReference type="AlphaFoldDB" id="A0ABD2MM99"/>
<keyword evidence="4 7" id="KW-0863">Zinc-finger</keyword>
<dbReference type="PROSITE" id="PS50157">
    <property type="entry name" value="ZINC_FINGER_C2H2_2"/>
    <property type="match status" value="1"/>
</dbReference>